<dbReference type="RefSeq" id="WP_310773237.1">
    <property type="nucleotide sequence ID" value="NZ_JBHRWR010000035.1"/>
</dbReference>
<gene>
    <name evidence="1" type="ORF">ACFOZ0_30485</name>
</gene>
<dbReference type="InterPro" id="IPR036291">
    <property type="entry name" value="NAD(P)-bd_dom_sf"/>
</dbReference>
<name>A0ABV7SKM7_9ACTN</name>
<keyword evidence="2" id="KW-1185">Reference proteome</keyword>
<dbReference type="SUPFAM" id="SSF51735">
    <property type="entry name" value="NAD(P)-binding Rossmann-fold domains"/>
    <property type="match status" value="1"/>
</dbReference>
<sequence length="153" mass="15535">MDPVGALVTQLAAASGVRVIGTAHPRNHSYVAQLRAEPVAYGAGWADRVRALAPDGVDAALDAAGVGVLEGSLTLCAAERVLLIADMTFGQHGVQFSSGPDEPDVAALQETVQRVAAGEVTVQLAADFPLVGAAAAHQAMLDGHVPGKLILVP</sequence>
<evidence type="ECO:0000313" key="2">
    <source>
        <dbReference type="Proteomes" id="UP001595701"/>
    </source>
</evidence>
<dbReference type="Pfam" id="PF13602">
    <property type="entry name" value="ADH_zinc_N_2"/>
    <property type="match status" value="1"/>
</dbReference>
<evidence type="ECO:0000313" key="1">
    <source>
        <dbReference type="EMBL" id="MFC3577518.1"/>
    </source>
</evidence>
<protein>
    <submittedName>
        <fullName evidence="1">Zinc-binding dehydrogenase</fullName>
    </submittedName>
</protein>
<dbReference type="Gene3D" id="3.90.180.10">
    <property type="entry name" value="Medium-chain alcohol dehydrogenases, catalytic domain"/>
    <property type="match status" value="1"/>
</dbReference>
<organism evidence="1 2">
    <name type="scientific">Streptomyces yaanensis</name>
    <dbReference type="NCBI Taxonomy" id="1142239"/>
    <lineage>
        <taxon>Bacteria</taxon>
        <taxon>Bacillati</taxon>
        <taxon>Actinomycetota</taxon>
        <taxon>Actinomycetes</taxon>
        <taxon>Kitasatosporales</taxon>
        <taxon>Streptomycetaceae</taxon>
        <taxon>Streptomyces</taxon>
    </lineage>
</organism>
<dbReference type="Proteomes" id="UP001595701">
    <property type="component" value="Unassembled WGS sequence"/>
</dbReference>
<dbReference type="Gene3D" id="3.40.50.720">
    <property type="entry name" value="NAD(P)-binding Rossmann-like Domain"/>
    <property type="match status" value="1"/>
</dbReference>
<comment type="caution">
    <text evidence="1">The sequence shown here is derived from an EMBL/GenBank/DDBJ whole genome shotgun (WGS) entry which is preliminary data.</text>
</comment>
<proteinExistence type="predicted"/>
<reference evidence="2" key="1">
    <citation type="journal article" date="2019" name="Int. J. Syst. Evol. Microbiol.">
        <title>The Global Catalogue of Microorganisms (GCM) 10K type strain sequencing project: providing services to taxonomists for standard genome sequencing and annotation.</title>
        <authorList>
            <consortium name="The Broad Institute Genomics Platform"/>
            <consortium name="The Broad Institute Genome Sequencing Center for Infectious Disease"/>
            <person name="Wu L."/>
            <person name="Ma J."/>
        </authorList>
    </citation>
    <scope>NUCLEOTIDE SEQUENCE [LARGE SCALE GENOMIC DNA]</scope>
    <source>
        <strain evidence="2">CGMCC 4.7035</strain>
    </source>
</reference>
<accession>A0ABV7SKM7</accession>
<dbReference type="EMBL" id="JBHRWR010000035">
    <property type="protein sequence ID" value="MFC3577518.1"/>
    <property type="molecule type" value="Genomic_DNA"/>
</dbReference>